<organism evidence="1 2">
    <name type="scientific">Fusarium mexicanum</name>
    <dbReference type="NCBI Taxonomy" id="751941"/>
    <lineage>
        <taxon>Eukaryota</taxon>
        <taxon>Fungi</taxon>
        <taxon>Dikarya</taxon>
        <taxon>Ascomycota</taxon>
        <taxon>Pezizomycotina</taxon>
        <taxon>Sordariomycetes</taxon>
        <taxon>Hypocreomycetidae</taxon>
        <taxon>Hypocreales</taxon>
        <taxon>Nectriaceae</taxon>
        <taxon>Fusarium</taxon>
        <taxon>Fusarium fujikuroi species complex</taxon>
    </lineage>
</organism>
<sequence>MAPLKPVRLQQYTPPTLLLNTSPVRSANWHFDNIQEVIDLMVAYITGLTAYTGLVGRGQLVVLQYQPTGVTIRGTPATRGQDSVTKIPELPDETSLSSSGRRLTSSCRVYQQATCRLMSYTPPCPAGTSHPSTSAAAHDDTDIFACYICNRLLKRPRPRIITADQTLDLARERHRESFNGLIVDFATRKRRSSYASGMSFMTSKAFVITSSTADTSPDIINTSQSRAPSAVLIPITTKNSMALNPSPFESLNRHQLPVSIEHLRNQGPVQSLLDRPRNGAVIATRTACAVGHDRPAC</sequence>
<evidence type="ECO:0000313" key="1">
    <source>
        <dbReference type="EMBL" id="KAF5555130.1"/>
    </source>
</evidence>
<dbReference type="EMBL" id="JAAOAM010000038">
    <property type="protein sequence ID" value="KAF5555130.1"/>
    <property type="molecule type" value="Genomic_DNA"/>
</dbReference>
<accession>A0A8H5N809</accession>
<gene>
    <name evidence="1" type="ORF">FMEXI_1650</name>
</gene>
<reference evidence="1 2" key="1">
    <citation type="submission" date="2020-05" db="EMBL/GenBank/DDBJ databases">
        <title>Identification and distribution of gene clusters putatively required for synthesis of sphingolipid metabolism inhibitors in phylogenetically diverse species of the filamentous fungus Fusarium.</title>
        <authorList>
            <person name="Kim H.-S."/>
            <person name="Busman M."/>
            <person name="Brown D.W."/>
            <person name="Divon H."/>
            <person name="Uhlig S."/>
            <person name="Proctor R.H."/>
        </authorList>
    </citation>
    <scope>NUCLEOTIDE SEQUENCE [LARGE SCALE GENOMIC DNA]</scope>
    <source>
        <strain evidence="1 2">NRRL 53147</strain>
    </source>
</reference>
<protein>
    <submittedName>
        <fullName evidence="1">DNA (Cytosine-5-)-methyltransferase</fullName>
    </submittedName>
</protein>
<name>A0A8H5N809_9HYPO</name>
<keyword evidence="1" id="KW-0808">Transferase</keyword>
<dbReference type="AlphaFoldDB" id="A0A8H5N809"/>
<evidence type="ECO:0000313" key="2">
    <source>
        <dbReference type="Proteomes" id="UP000522262"/>
    </source>
</evidence>
<keyword evidence="1" id="KW-0489">Methyltransferase</keyword>
<comment type="caution">
    <text evidence="1">The sequence shown here is derived from an EMBL/GenBank/DDBJ whole genome shotgun (WGS) entry which is preliminary data.</text>
</comment>
<dbReference type="GO" id="GO:0032259">
    <property type="term" value="P:methylation"/>
    <property type="evidence" value="ECO:0007669"/>
    <property type="project" value="UniProtKB-KW"/>
</dbReference>
<proteinExistence type="predicted"/>
<dbReference type="GO" id="GO:0008168">
    <property type="term" value="F:methyltransferase activity"/>
    <property type="evidence" value="ECO:0007669"/>
    <property type="project" value="UniProtKB-KW"/>
</dbReference>
<dbReference type="Proteomes" id="UP000522262">
    <property type="component" value="Unassembled WGS sequence"/>
</dbReference>
<keyword evidence="2" id="KW-1185">Reference proteome</keyword>